<evidence type="ECO:0000256" key="7">
    <source>
        <dbReference type="ARBA" id="ARBA00023170"/>
    </source>
</evidence>
<feature type="transmembrane region" description="Helical" evidence="10">
    <location>
        <begin position="185"/>
        <end position="213"/>
    </location>
</feature>
<gene>
    <name evidence="12" type="ORF">pdam_00001981</name>
</gene>
<feature type="transmembrane region" description="Helical" evidence="10">
    <location>
        <begin position="246"/>
        <end position="265"/>
    </location>
</feature>
<evidence type="ECO:0000256" key="6">
    <source>
        <dbReference type="ARBA" id="ARBA00023136"/>
    </source>
</evidence>
<dbReference type="PROSITE" id="PS00237">
    <property type="entry name" value="G_PROTEIN_RECEP_F1_1"/>
    <property type="match status" value="1"/>
</dbReference>
<keyword evidence="3 9" id="KW-0812">Transmembrane</keyword>
<reference evidence="12 13" key="1">
    <citation type="journal article" date="2018" name="Sci. Rep.">
        <title>Comparative analysis of the Pocillopora damicornis genome highlights role of immune system in coral evolution.</title>
        <authorList>
            <person name="Cunning R."/>
            <person name="Bay R.A."/>
            <person name="Gillette P."/>
            <person name="Baker A.C."/>
            <person name="Traylor-Knowles N."/>
        </authorList>
    </citation>
    <scope>NUCLEOTIDE SEQUENCE [LARGE SCALE GENOMIC DNA]</scope>
    <source>
        <strain evidence="12">RSMAS</strain>
        <tissue evidence="12">Whole animal</tissue>
    </source>
</reference>
<dbReference type="Gene3D" id="1.20.1070.10">
    <property type="entry name" value="Rhodopsin 7-helix transmembrane proteins"/>
    <property type="match status" value="1"/>
</dbReference>
<proteinExistence type="inferred from homology"/>
<evidence type="ECO:0000313" key="12">
    <source>
        <dbReference type="EMBL" id="RMX43492.1"/>
    </source>
</evidence>
<dbReference type="PROSITE" id="PS50262">
    <property type="entry name" value="G_PROTEIN_RECEP_F1_2"/>
    <property type="match status" value="1"/>
</dbReference>
<feature type="domain" description="G-protein coupled receptors family 1 profile" evidence="11">
    <location>
        <begin position="42"/>
        <end position="300"/>
    </location>
</feature>
<keyword evidence="2" id="KW-1003">Cell membrane</keyword>
<keyword evidence="13" id="KW-1185">Reference proteome</keyword>
<evidence type="ECO:0000256" key="5">
    <source>
        <dbReference type="ARBA" id="ARBA00023040"/>
    </source>
</evidence>
<name>A0A3M6TQ30_POCDA</name>
<dbReference type="GO" id="GO:0005886">
    <property type="term" value="C:plasma membrane"/>
    <property type="evidence" value="ECO:0007669"/>
    <property type="project" value="UniProtKB-SubCell"/>
</dbReference>
<evidence type="ECO:0000256" key="9">
    <source>
        <dbReference type="RuleBase" id="RU000688"/>
    </source>
</evidence>
<dbReference type="EMBL" id="RCHS01003197">
    <property type="protein sequence ID" value="RMX43492.1"/>
    <property type="molecule type" value="Genomic_DNA"/>
</dbReference>
<evidence type="ECO:0000313" key="13">
    <source>
        <dbReference type="Proteomes" id="UP000275408"/>
    </source>
</evidence>
<keyword evidence="7 9" id="KW-0675">Receptor</keyword>
<dbReference type="Proteomes" id="UP000275408">
    <property type="component" value="Unassembled WGS sequence"/>
</dbReference>
<accession>A0A3M6TQ30</accession>
<keyword evidence="6 10" id="KW-0472">Membrane</keyword>
<dbReference type="GO" id="GO:0004930">
    <property type="term" value="F:G protein-coupled receptor activity"/>
    <property type="evidence" value="ECO:0007669"/>
    <property type="project" value="UniProtKB-KW"/>
</dbReference>
<feature type="transmembrane region" description="Helical" evidence="10">
    <location>
        <begin position="26"/>
        <end position="50"/>
    </location>
</feature>
<organism evidence="12 13">
    <name type="scientific">Pocillopora damicornis</name>
    <name type="common">Cauliflower coral</name>
    <name type="synonym">Millepora damicornis</name>
    <dbReference type="NCBI Taxonomy" id="46731"/>
    <lineage>
        <taxon>Eukaryota</taxon>
        <taxon>Metazoa</taxon>
        <taxon>Cnidaria</taxon>
        <taxon>Anthozoa</taxon>
        <taxon>Hexacorallia</taxon>
        <taxon>Scleractinia</taxon>
        <taxon>Astrocoeniina</taxon>
        <taxon>Pocilloporidae</taxon>
        <taxon>Pocillopora</taxon>
    </lineage>
</organism>
<evidence type="ECO:0000256" key="1">
    <source>
        <dbReference type="ARBA" id="ARBA00004651"/>
    </source>
</evidence>
<dbReference type="CDD" id="cd00637">
    <property type="entry name" value="7tm_classA_rhodopsin-like"/>
    <property type="match status" value="1"/>
</dbReference>
<sequence>MKINVGDENSSRVLRATNTIEGKGAFWYWILVSVMAFAIICGNSLVIFLIVTRARLHVTPNWFVLSLSIADLSVGLIVAPSYIAYTFWIDANFEVLVMFYNLLFYASVGNLCVMTFDRYIAITRPLRYPSVMTTSIALRLIALAWVLPMMITLMPLCWKDLKWSSPAAQDAPNSTFDGAERANQIYSGIVLVLFEILPCIVMLLTFTHLYFVVRNQSRRIKALEIAIRFNLDIRTQRKRKIERSTVNAFFAVIIMFEICWVLSAYRAFCSYYNVCAISLLFVQTSRLFLFFNSVVNFFVYALLKSDIRDEIKQLIRF</sequence>
<keyword evidence="4 10" id="KW-1133">Transmembrane helix</keyword>
<dbReference type="InterPro" id="IPR050569">
    <property type="entry name" value="TAAR"/>
</dbReference>
<comment type="similarity">
    <text evidence="9">Belongs to the G-protein coupled receptor 1 family.</text>
</comment>
<dbReference type="InterPro" id="IPR017452">
    <property type="entry name" value="GPCR_Rhodpsn_7TM"/>
</dbReference>
<dbReference type="AlphaFoldDB" id="A0A3M6TQ30"/>
<keyword evidence="5 9" id="KW-0297">G-protein coupled receptor</keyword>
<dbReference type="Pfam" id="PF00001">
    <property type="entry name" value="7tm_1"/>
    <property type="match status" value="1"/>
</dbReference>
<dbReference type="STRING" id="46731.A0A3M6TQ30"/>
<protein>
    <recommendedName>
        <fullName evidence="11">G-protein coupled receptors family 1 profile domain-containing protein</fullName>
    </recommendedName>
</protein>
<feature type="transmembrane region" description="Helical" evidence="10">
    <location>
        <begin position="136"/>
        <end position="156"/>
    </location>
</feature>
<dbReference type="SMART" id="SM01381">
    <property type="entry name" value="7TM_GPCR_Srsx"/>
    <property type="match status" value="1"/>
</dbReference>
<evidence type="ECO:0000256" key="10">
    <source>
        <dbReference type="SAM" id="Phobius"/>
    </source>
</evidence>
<keyword evidence="8 9" id="KW-0807">Transducer</keyword>
<evidence type="ECO:0000256" key="2">
    <source>
        <dbReference type="ARBA" id="ARBA00022475"/>
    </source>
</evidence>
<comment type="caution">
    <text evidence="12">The sequence shown here is derived from an EMBL/GenBank/DDBJ whole genome shotgun (WGS) entry which is preliminary data.</text>
</comment>
<dbReference type="InterPro" id="IPR000276">
    <property type="entry name" value="GPCR_Rhodpsn"/>
</dbReference>
<dbReference type="PRINTS" id="PR00237">
    <property type="entry name" value="GPCRRHODOPSN"/>
</dbReference>
<feature type="transmembrane region" description="Helical" evidence="10">
    <location>
        <begin position="62"/>
        <end position="85"/>
    </location>
</feature>
<comment type="subcellular location">
    <subcellularLocation>
        <location evidence="1">Cell membrane</location>
        <topology evidence="1">Multi-pass membrane protein</topology>
    </subcellularLocation>
</comment>
<dbReference type="PANTHER" id="PTHR24249:SF372">
    <property type="entry name" value="G-PROTEIN COUPLED RECEPTORS FAMILY 1 PROFILE DOMAIN-CONTAINING PROTEIN"/>
    <property type="match status" value="1"/>
</dbReference>
<evidence type="ECO:0000259" key="11">
    <source>
        <dbReference type="PROSITE" id="PS50262"/>
    </source>
</evidence>
<dbReference type="OrthoDB" id="10042731at2759"/>
<feature type="transmembrane region" description="Helical" evidence="10">
    <location>
        <begin position="271"/>
        <end position="303"/>
    </location>
</feature>
<evidence type="ECO:0000256" key="4">
    <source>
        <dbReference type="ARBA" id="ARBA00022989"/>
    </source>
</evidence>
<evidence type="ECO:0000256" key="3">
    <source>
        <dbReference type="ARBA" id="ARBA00022692"/>
    </source>
</evidence>
<dbReference type="PANTHER" id="PTHR24249">
    <property type="entry name" value="HISTAMINE RECEPTOR-RELATED G-PROTEIN COUPLED RECEPTOR"/>
    <property type="match status" value="1"/>
</dbReference>
<evidence type="ECO:0000256" key="8">
    <source>
        <dbReference type="ARBA" id="ARBA00023224"/>
    </source>
</evidence>
<dbReference type="SUPFAM" id="SSF81321">
    <property type="entry name" value="Family A G protein-coupled receptor-like"/>
    <property type="match status" value="1"/>
</dbReference>
<feature type="transmembrane region" description="Helical" evidence="10">
    <location>
        <begin position="97"/>
        <end position="116"/>
    </location>
</feature>